<organism evidence="1">
    <name type="scientific">Anguilla anguilla</name>
    <name type="common">European freshwater eel</name>
    <name type="synonym">Muraena anguilla</name>
    <dbReference type="NCBI Taxonomy" id="7936"/>
    <lineage>
        <taxon>Eukaryota</taxon>
        <taxon>Metazoa</taxon>
        <taxon>Chordata</taxon>
        <taxon>Craniata</taxon>
        <taxon>Vertebrata</taxon>
        <taxon>Euteleostomi</taxon>
        <taxon>Actinopterygii</taxon>
        <taxon>Neopterygii</taxon>
        <taxon>Teleostei</taxon>
        <taxon>Anguilliformes</taxon>
        <taxon>Anguillidae</taxon>
        <taxon>Anguilla</taxon>
    </lineage>
</organism>
<dbReference type="EMBL" id="GBXM01106997">
    <property type="protein sequence ID" value="JAH01580.1"/>
    <property type="molecule type" value="Transcribed_RNA"/>
</dbReference>
<proteinExistence type="predicted"/>
<evidence type="ECO:0000313" key="1">
    <source>
        <dbReference type="EMBL" id="JAH01580.1"/>
    </source>
</evidence>
<dbReference type="AlphaFoldDB" id="A0A0E9PC08"/>
<reference evidence="1" key="1">
    <citation type="submission" date="2014-11" db="EMBL/GenBank/DDBJ databases">
        <authorList>
            <person name="Amaro Gonzalez C."/>
        </authorList>
    </citation>
    <scope>NUCLEOTIDE SEQUENCE</scope>
</reference>
<name>A0A0E9PC08_ANGAN</name>
<dbReference type="EMBL" id="GBXM01095612">
    <property type="protein sequence ID" value="JAH12965.1"/>
    <property type="molecule type" value="Transcribed_RNA"/>
</dbReference>
<reference evidence="1" key="2">
    <citation type="journal article" date="2015" name="Fish Shellfish Immunol.">
        <title>Early steps in the European eel (Anguilla anguilla)-Vibrio vulnificus interaction in the gills: Role of the RtxA13 toxin.</title>
        <authorList>
            <person name="Callol A."/>
            <person name="Pajuelo D."/>
            <person name="Ebbesson L."/>
            <person name="Teles M."/>
            <person name="MacKenzie S."/>
            <person name="Amaro C."/>
        </authorList>
    </citation>
    <scope>NUCLEOTIDE SEQUENCE</scope>
</reference>
<accession>A0A0E9PC08</accession>
<sequence length="16" mass="1782">MKRGDTWLSSPSQCSV</sequence>
<dbReference type="EMBL" id="GBXM01086339">
    <property type="protein sequence ID" value="JAH22238.1"/>
    <property type="molecule type" value="Transcribed_RNA"/>
</dbReference>
<protein>
    <submittedName>
        <fullName evidence="1">Uncharacterized protein</fullName>
    </submittedName>
</protein>